<dbReference type="KEGG" id="geo:Geob_0886"/>
<dbReference type="eggNOG" id="ENOG5033BQ8">
    <property type="taxonomic scope" value="Bacteria"/>
</dbReference>
<accession>B9M1V2</accession>
<evidence type="ECO:0000313" key="2">
    <source>
        <dbReference type="Proteomes" id="UP000007721"/>
    </source>
</evidence>
<evidence type="ECO:0000313" key="1">
    <source>
        <dbReference type="EMBL" id="ACM19248.1"/>
    </source>
</evidence>
<organism evidence="1 2">
    <name type="scientific">Geotalea daltonii (strain DSM 22248 / JCM 15807 / FRC-32)</name>
    <name type="common">Geobacter daltonii</name>
    <dbReference type="NCBI Taxonomy" id="316067"/>
    <lineage>
        <taxon>Bacteria</taxon>
        <taxon>Pseudomonadati</taxon>
        <taxon>Thermodesulfobacteriota</taxon>
        <taxon>Desulfuromonadia</taxon>
        <taxon>Geobacterales</taxon>
        <taxon>Geobacteraceae</taxon>
        <taxon>Geotalea</taxon>
    </lineage>
</organism>
<protein>
    <submittedName>
        <fullName evidence="1">Type II secretion system protein GspN, putative</fullName>
    </submittedName>
</protein>
<dbReference type="EMBL" id="CP001390">
    <property type="protein sequence ID" value="ACM19248.1"/>
    <property type="molecule type" value="Genomic_DNA"/>
</dbReference>
<dbReference type="Proteomes" id="UP000007721">
    <property type="component" value="Chromosome"/>
</dbReference>
<dbReference type="RefSeq" id="WP_012645977.1">
    <property type="nucleotide sequence ID" value="NC_011979.1"/>
</dbReference>
<proteinExistence type="predicted"/>
<gene>
    <name evidence="1" type="primary">gspN</name>
    <name evidence="1" type="ordered locus">Geob_0886</name>
</gene>
<dbReference type="InterPro" id="IPR030925">
    <property type="entry name" value="T2SS_GspN_Lepto"/>
</dbReference>
<dbReference type="OrthoDB" id="5395112at2"/>
<dbReference type="AlphaFoldDB" id="B9M1V2"/>
<reference evidence="1 2" key="1">
    <citation type="submission" date="2009-01" db="EMBL/GenBank/DDBJ databases">
        <title>Complete sequence of Geobacter sp. FRC-32.</title>
        <authorList>
            <consortium name="US DOE Joint Genome Institute"/>
            <person name="Lucas S."/>
            <person name="Copeland A."/>
            <person name="Lapidus A."/>
            <person name="Glavina del Rio T."/>
            <person name="Dalin E."/>
            <person name="Tice H."/>
            <person name="Bruce D."/>
            <person name="Goodwin L."/>
            <person name="Pitluck S."/>
            <person name="Saunders E."/>
            <person name="Brettin T."/>
            <person name="Detter J.C."/>
            <person name="Han C."/>
            <person name="Larimer F."/>
            <person name="Land M."/>
            <person name="Hauser L."/>
            <person name="Kyrpides N."/>
            <person name="Ovchinnikova G."/>
            <person name="Kostka J."/>
            <person name="Richardson P."/>
        </authorList>
    </citation>
    <scope>NUCLEOTIDE SEQUENCE [LARGE SCALE GENOMIC DNA]</scope>
    <source>
        <strain evidence="2">DSM 22248 / JCM 15807 / FRC-32</strain>
    </source>
</reference>
<dbReference type="NCBIfam" id="TIGR04411">
    <property type="entry name" value="T2SS_GspN_Lepto"/>
    <property type="match status" value="1"/>
</dbReference>
<dbReference type="STRING" id="316067.Geob_0886"/>
<keyword evidence="2" id="KW-1185">Reference proteome</keyword>
<dbReference type="HOGENOM" id="CLU_996626_0_0_7"/>
<sequence length="279" mass="30081">MKRPLILFGAGIPAAIICFIALTILFVPGRELQEVFARALAREGYTLQSRSFGLAFPLGIRSSGVEIGTEKGAVIRLDKASVKLRVLPLFLGKIVFGYHGSIGKGIIDGEFSPLKKGSLKFEMAGVRLEDIPFFQTVTGAQAKGELRGKGTIKGKQAAASGELQLAVKDAQLQGVKIGPMPLPDAAYKTVQGMLKISGGRANLESLTFDGEGLYTRLKGDLPLLTPLSASPLNLTLELMPRPEFLEKQKFVFLLLLKYQTSPGHYQLPVRGTLGKPSIM</sequence>
<name>B9M1V2_GEODF</name>